<reference evidence="16" key="1">
    <citation type="submission" date="2025-08" db="UniProtKB">
        <authorList>
            <consortium name="Ensembl"/>
        </authorList>
    </citation>
    <scope>IDENTIFICATION</scope>
</reference>
<dbReference type="InterPro" id="IPR002035">
    <property type="entry name" value="VWF_A"/>
</dbReference>
<feature type="compositionally biased region" description="Low complexity" evidence="13">
    <location>
        <begin position="567"/>
        <end position="577"/>
    </location>
</feature>
<feature type="domain" description="VWFA" evidence="14">
    <location>
        <begin position="52"/>
        <end position="224"/>
    </location>
</feature>
<evidence type="ECO:0000256" key="12">
    <source>
        <dbReference type="ARBA" id="ARBA00049648"/>
    </source>
</evidence>
<dbReference type="FunFam" id="2.60.40.10:FF:000018">
    <property type="entry name" value="collagen alpha-1(XII) chain isoform X1"/>
    <property type="match status" value="1"/>
</dbReference>
<evidence type="ECO:0000256" key="4">
    <source>
        <dbReference type="ARBA" id="ARBA00022729"/>
    </source>
</evidence>
<evidence type="ECO:0000256" key="10">
    <source>
        <dbReference type="ARBA" id="ARBA00023180"/>
    </source>
</evidence>
<comment type="subcellular location">
    <subcellularLocation>
        <location evidence="1">Secreted</location>
        <location evidence="1">Extracellular space</location>
        <location evidence="1">Extracellular matrix</location>
    </subcellularLocation>
</comment>
<dbReference type="PROSITE" id="PS50234">
    <property type="entry name" value="VWFA"/>
    <property type="match status" value="2"/>
</dbReference>
<dbReference type="Gene3D" id="2.60.120.200">
    <property type="match status" value="1"/>
</dbReference>
<dbReference type="SMART" id="SM00210">
    <property type="entry name" value="TSPN"/>
    <property type="match status" value="1"/>
</dbReference>
<dbReference type="GO" id="GO:0007155">
    <property type="term" value="P:cell adhesion"/>
    <property type="evidence" value="ECO:0007669"/>
    <property type="project" value="UniProtKB-KW"/>
</dbReference>
<dbReference type="CDD" id="cd00063">
    <property type="entry name" value="FN3"/>
    <property type="match status" value="4"/>
</dbReference>
<feature type="domain" description="Fibronectin type-III" evidence="15">
    <location>
        <begin position="239"/>
        <end position="328"/>
    </location>
</feature>
<dbReference type="CDD" id="cd01482">
    <property type="entry name" value="vWA_collagen_alphaI-XII-like"/>
    <property type="match status" value="2"/>
</dbReference>
<evidence type="ECO:0000256" key="2">
    <source>
        <dbReference type="ARBA" id="ARBA00022525"/>
    </source>
</evidence>
<proteinExistence type="inferred from homology"/>
<comment type="similarity">
    <text evidence="12">Belongs to the fibril-associated collagens with interrupted helices (FACIT) family.</text>
</comment>
<dbReference type="Pfam" id="PF00092">
    <property type="entry name" value="VWA"/>
    <property type="match status" value="2"/>
</dbReference>
<dbReference type="Ensembl" id="ENSCCRT00010039441.1">
    <property type="protein sequence ID" value="ENSCCRP00010035906.1"/>
    <property type="gene ID" value="ENSCCRG00010012845.1"/>
</dbReference>
<evidence type="ECO:0000256" key="9">
    <source>
        <dbReference type="ARBA" id="ARBA00023157"/>
    </source>
</evidence>
<dbReference type="InterPro" id="IPR048287">
    <property type="entry name" value="TSPN-like_N"/>
</dbReference>
<dbReference type="FunFam" id="2.60.40.10:FF:000234">
    <property type="entry name" value="Collagen, type XII, alpha 1"/>
    <property type="match status" value="1"/>
</dbReference>
<feature type="domain" description="VWFA" evidence="14">
    <location>
        <begin position="858"/>
        <end position="1031"/>
    </location>
</feature>
<reference evidence="16" key="2">
    <citation type="submission" date="2025-09" db="UniProtKB">
        <authorList>
            <consortium name="Ensembl"/>
        </authorList>
    </citation>
    <scope>IDENTIFICATION</scope>
</reference>
<evidence type="ECO:0000256" key="3">
    <source>
        <dbReference type="ARBA" id="ARBA00022530"/>
    </source>
</evidence>
<evidence type="ECO:0000259" key="15">
    <source>
        <dbReference type="PROSITE" id="PS50853"/>
    </source>
</evidence>
<dbReference type="SUPFAM" id="SSF49265">
    <property type="entry name" value="Fibronectin type III"/>
    <property type="match status" value="7"/>
</dbReference>
<keyword evidence="2" id="KW-0964">Secreted</keyword>
<evidence type="ECO:0000256" key="7">
    <source>
        <dbReference type="ARBA" id="ARBA00022974"/>
    </source>
</evidence>
<keyword evidence="8" id="KW-0176">Collagen</keyword>
<evidence type="ECO:0000256" key="11">
    <source>
        <dbReference type="ARBA" id="ARBA00023278"/>
    </source>
</evidence>
<name>A0A8C1JQF4_CYPCA</name>
<feature type="domain" description="Fibronectin type-III" evidence="15">
    <location>
        <begin position="475"/>
        <end position="569"/>
    </location>
</feature>
<evidence type="ECO:0000259" key="14">
    <source>
        <dbReference type="PROSITE" id="PS50234"/>
    </source>
</evidence>
<dbReference type="InterPro" id="IPR013320">
    <property type="entry name" value="ConA-like_dom_sf"/>
</dbReference>
<dbReference type="SMART" id="SM00060">
    <property type="entry name" value="FN3"/>
    <property type="match status" value="6"/>
</dbReference>
<feature type="domain" description="Fibronectin type-III" evidence="15">
    <location>
        <begin position="664"/>
        <end position="753"/>
    </location>
</feature>
<dbReference type="InterPro" id="IPR036116">
    <property type="entry name" value="FN3_sf"/>
</dbReference>
<sequence>MCTCLFPVSHRSPAELSSAISRHYTITSKLLLAFLAGVLLAENQCKTTAKADIVLLVDGSWSIGRLNFKTIRTFIGRMVGVFDIGPDKVQIGLAQYSGDPKTEWHLNAHATRESLQEAVANLPYKGGNTMTGMALNYILQNNFKPNVGMRPDSRKIGVLVTDGKSQDEIVVNSQRLRDSGIELYAIGVKNADENELRSIASDPDEIHMYNVNDFSFLLDIVDDLTVNLCNSVKGGGPGTPTDLVTSEVTHYSFRATWMPPDEPVEKFRIEYVPAAGGKTEVMFADGEENTVVLVNLTPMTEYIVRVYGVIGEESSEPLKGTETTLPLPAVTSMTVYDEAITSMRVRWELVSGASGYLLNYNTINAIPGAQTSIVLRNLQPDTPYTVSVVPVYPATEGRRQSDNGRTLPLGGVRNLRLINPTFTTLTATWDAADGNVQGYKVLYVPTNGGTELMVGISEYFKVSLYSVDVTKPLGNVKNLQVTDPTVNSLRVRWDPADGDVRQYNVIYVPVAGGASSMTQVSGMSTNTILRNLQPNTEYRVTVIPVYPDAEGKKQSENGKTSVADGVSPSLLKSSLSSTPATPRGQLRCEHICLHRISWMFVNTLVFVLSKQWSSPQVLVPGNINSAFLDQLIPDTPYSVNVMAVYPDGEGPGIDGKGKTLPRAGPRNMRNLRVSDEWYTRFRVSWDPAPTPVMGYKLVYQPTDESLEVYVGDITSYTLHNLLPGTTYDVQVYAQYDGGVSIPLTGQGTTLYLNVTNLETYDVGYDRFCVRWTPHRAATSYRIKLNPLDRQQEITITAGQSQYCFEGLSPDSLYNATVFVQTPNLEGPGVSTRERTREFRLYPEISRYSSALCKGAKADVTFLIDGSWSIGDDSFSKVVKFIFSVVGAFDIIGPSGMQVSFVQYSDDAKTEFKLNTYNDKGNALSALNLIGYKGGNTKTGVALKHVYEKVFTLDSGMRRNVPKVVVAVTDGRSQDEVSKNAAKLQQAGYSVFVVGVADVDFVELQNIASKPSERHVFVVDDFDAFSSIQDNLVTFICETATSSELIVCGFRMLEAFNLTEKMYASTKGVSMEPGSFNSYTAYRLHKNAFLNQPSSYIHPDGLPSTYTIILMFRLLPDSPTEAFDIWQVSDKNYKPETGVTIDPSAQTVSFYNKDTTGEIQRATFKNDQVKRIFHGSFHKLHILVSSKSVKLNLDCQEVAEKEIKPAGNTSMDGFQVLGKMSKSIGSKGESATFQLQMFDIVCSLGWTSRDRCCDLPSMVRENFKKASRDQLPVTPAVHKLQLSFDATKYFSIAPINF</sequence>
<keyword evidence="11" id="KW-0379">Hydroxylation</keyword>
<keyword evidence="5" id="KW-0677">Repeat</keyword>
<dbReference type="InterPro" id="IPR050525">
    <property type="entry name" value="ECM_Assembly_Org"/>
</dbReference>
<dbReference type="Gene3D" id="3.40.50.410">
    <property type="entry name" value="von Willebrand factor, type A domain"/>
    <property type="match status" value="2"/>
</dbReference>
<dbReference type="SUPFAM" id="SSF49899">
    <property type="entry name" value="Concanavalin A-like lectins/glucanases"/>
    <property type="match status" value="1"/>
</dbReference>
<protein>
    <submittedName>
        <fullName evidence="16">Collagen, type XII, alpha 1b</fullName>
    </submittedName>
</protein>
<organism evidence="16 17">
    <name type="scientific">Cyprinus carpio</name>
    <name type="common">Common carp</name>
    <dbReference type="NCBI Taxonomy" id="7962"/>
    <lineage>
        <taxon>Eukaryota</taxon>
        <taxon>Metazoa</taxon>
        <taxon>Chordata</taxon>
        <taxon>Craniata</taxon>
        <taxon>Vertebrata</taxon>
        <taxon>Euteleostomi</taxon>
        <taxon>Actinopterygii</taxon>
        <taxon>Neopterygii</taxon>
        <taxon>Teleostei</taxon>
        <taxon>Ostariophysi</taxon>
        <taxon>Cypriniformes</taxon>
        <taxon>Cyprinidae</taxon>
        <taxon>Cyprininae</taxon>
        <taxon>Cyprinus</taxon>
    </lineage>
</organism>
<dbReference type="FunFam" id="2.60.40.10:FF:000489">
    <property type="entry name" value="collagen alpha-1(XII) chain isoform X1"/>
    <property type="match status" value="1"/>
</dbReference>
<dbReference type="SMART" id="SM00327">
    <property type="entry name" value="VWA"/>
    <property type="match status" value="2"/>
</dbReference>
<dbReference type="GO" id="GO:0005615">
    <property type="term" value="C:extracellular space"/>
    <property type="evidence" value="ECO:0007669"/>
    <property type="project" value="TreeGrafter"/>
</dbReference>
<dbReference type="FunFam" id="2.60.40.10:FF:000121">
    <property type="entry name" value="Collagen type XII alpha 1 chain"/>
    <property type="match status" value="1"/>
</dbReference>
<evidence type="ECO:0000256" key="5">
    <source>
        <dbReference type="ARBA" id="ARBA00022737"/>
    </source>
</evidence>
<feature type="region of interest" description="Disordered" evidence="13">
    <location>
        <begin position="549"/>
        <end position="583"/>
    </location>
</feature>
<evidence type="ECO:0000256" key="6">
    <source>
        <dbReference type="ARBA" id="ARBA00022889"/>
    </source>
</evidence>
<evidence type="ECO:0000256" key="13">
    <source>
        <dbReference type="SAM" id="MobiDB-lite"/>
    </source>
</evidence>
<feature type="domain" description="Fibronectin type-III" evidence="15">
    <location>
        <begin position="329"/>
        <end position="410"/>
    </location>
</feature>
<evidence type="ECO:0000313" key="17">
    <source>
        <dbReference type="Proteomes" id="UP000694427"/>
    </source>
</evidence>
<keyword evidence="10" id="KW-0325">Glycoprotein</keyword>
<dbReference type="SUPFAM" id="SSF53300">
    <property type="entry name" value="vWA-like"/>
    <property type="match status" value="2"/>
</dbReference>
<dbReference type="InterPro" id="IPR003961">
    <property type="entry name" value="FN3_dom"/>
</dbReference>
<dbReference type="PANTHER" id="PTHR24020:SF85">
    <property type="entry name" value="COLLAGEN ALPHA-1(XII) CHAIN ISOFORM X1"/>
    <property type="match status" value="1"/>
</dbReference>
<dbReference type="Pfam" id="PF00041">
    <property type="entry name" value="fn3"/>
    <property type="match status" value="4"/>
</dbReference>
<dbReference type="GO" id="GO:0035987">
    <property type="term" value="P:endodermal cell differentiation"/>
    <property type="evidence" value="ECO:0007669"/>
    <property type="project" value="TreeGrafter"/>
</dbReference>
<accession>A0A8C1JQF4</accession>
<evidence type="ECO:0000313" key="16">
    <source>
        <dbReference type="Ensembl" id="ENSCCRP00010035906.1"/>
    </source>
</evidence>
<dbReference type="Proteomes" id="UP000694427">
    <property type="component" value="Unplaced"/>
</dbReference>
<dbReference type="InterPro" id="IPR036465">
    <property type="entry name" value="vWFA_dom_sf"/>
</dbReference>
<dbReference type="PROSITE" id="PS50853">
    <property type="entry name" value="FN3"/>
    <property type="match status" value="4"/>
</dbReference>
<keyword evidence="4" id="KW-0732">Signal</keyword>
<keyword evidence="3" id="KW-0272">Extracellular matrix</keyword>
<evidence type="ECO:0000256" key="1">
    <source>
        <dbReference type="ARBA" id="ARBA00004498"/>
    </source>
</evidence>
<dbReference type="Gene3D" id="2.60.40.10">
    <property type="entry name" value="Immunoglobulins"/>
    <property type="match status" value="7"/>
</dbReference>
<keyword evidence="6" id="KW-0130">Cell adhesion</keyword>
<dbReference type="InterPro" id="IPR013783">
    <property type="entry name" value="Ig-like_fold"/>
</dbReference>
<dbReference type="FunFam" id="2.60.120.200:FF:000008">
    <property type="entry name" value="Collagen type XII alpha 1 chain"/>
    <property type="match status" value="1"/>
</dbReference>
<evidence type="ECO:0000256" key="8">
    <source>
        <dbReference type="ARBA" id="ARBA00023119"/>
    </source>
</evidence>
<dbReference type="FunFam" id="3.40.50.410:FF:000001">
    <property type="entry name" value="Collagen, type XII, alpha 1"/>
    <property type="match status" value="2"/>
</dbReference>
<dbReference type="PANTHER" id="PTHR24020">
    <property type="entry name" value="COLLAGEN ALPHA"/>
    <property type="match status" value="1"/>
</dbReference>
<dbReference type="PRINTS" id="PR00453">
    <property type="entry name" value="VWFADOMAIN"/>
</dbReference>
<keyword evidence="17" id="KW-1185">Reference proteome</keyword>
<keyword evidence="7" id="KW-0654">Proteoglycan</keyword>
<dbReference type="GO" id="GO:0005614">
    <property type="term" value="C:interstitial matrix"/>
    <property type="evidence" value="ECO:0007669"/>
    <property type="project" value="UniProtKB-ARBA"/>
</dbReference>
<dbReference type="GO" id="GO:0005581">
    <property type="term" value="C:collagen trimer"/>
    <property type="evidence" value="ECO:0007669"/>
    <property type="project" value="UniProtKB-KW"/>
</dbReference>
<keyword evidence="9" id="KW-1015">Disulfide bond</keyword>